<reference evidence="8 9" key="1">
    <citation type="submission" date="2020-01" db="EMBL/GenBank/DDBJ databases">
        <authorList>
            <person name="Kim M.K."/>
        </authorList>
    </citation>
    <scope>NUCLEOTIDE SEQUENCE [LARGE SCALE GENOMIC DNA]</scope>
    <source>
        <strain evidence="8 9">172606-1</strain>
    </source>
</reference>
<keyword evidence="4" id="KW-0238">DNA-binding</keyword>
<dbReference type="InterPro" id="IPR013325">
    <property type="entry name" value="RNA_pol_sigma_r2"/>
</dbReference>
<dbReference type="Gene3D" id="1.10.1740.10">
    <property type="match status" value="1"/>
</dbReference>
<dbReference type="CDD" id="cd06171">
    <property type="entry name" value="Sigma70_r4"/>
    <property type="match status" value="1"/>
</dbReference>
<dbReference type="InterPro" id="IPR036388">
    <property type="entry name" value="WH-like_DNA-bd_sf"/>
</dbReference>
<gene>
    <name evidence="8" type="ORF">GXP67_12810</name>
</gene>
<dbReference type="AlphaFoldDB" id="A0A6C0GUV1"/>
<dbReference type="GO" id="GO:0003677">
    <property type="term" value="F:DNA binding"/>
    <property type="evidence" value="ECO:0007669"/>
    <property type="project" value="UniProtKB-KW"/>
</dbReference>
<keyword evidence="3" id="KW-0731">Sigma factor</keyword>
<dbReference type="KEGG" id="rhoz:GXP67_12810"/>
<name>A0A6C0GUV1_9BACT</name>
<dbReference type="InterPro" id="IPR013324">
    <property type="entry name" value="RNA_pol_sigma_r3/r4-like"/>
</dbReference>
<dbReference type="InterPro" id="IPR039425">
    <property type="entry name" value="RNA_pol_sigma-70-like"/>
</dbReference>
<dbReference type="GO" id="GO:0016987">
    <property type="term" value="F:sigma factor activity"/>
    <property type="evidence" value="ECO:0007669"/>
    <property type="project" value="UniProtKB-KW"/>
</dbReference>
<evidence type="ECO:0000313" key="8">
    <source>
        <dbReference type="EMBL" id="QHT72005.1"/>
    </source>
</evidence>
<dbReference type="NCBIfam" id="TIGR02937">
    <property type="entry name" value="sigma70-ECF"/>
    <property type="match status" value="1"/>
</dbReference>
<evidence type="ECO:0000259" key="6">
    <source>
        <dbReference type="Pfam" id="PF04542"/>
    </source>
</evidence>
<proteinExistence type="inferred from homology"/>
<dbReference type="Gene3D" id="1.10.10.10">
    <property type="entry name" value="Winged helix-like DNA-binding domain superfamily/Winged helix DNA-binding domain"/>
    <property type="match status" value="1"/>
</dbReference>
<evidence type="ECO:0000313" key="9">
    <source>
        <dbReference type="Proteomes" id="UP000480178"/>
    </source>
</evidence>
<evidence type="ECO:0000256" key="1">
    <source>
        <dbReference type="ARBA" id="ARBA00010641"/>
    </source>
</evidence>
<accession>A0A6C0GUV1</accession>
<feature type="domain" description="RNA polymerase sigma factor 70 region 4 type 2" evidence="7">
    <location>
        <begin position="114"/>
        <end position="165"/>
    </location>
</feature>
<dbReference type="Pfam" id="PF04542">
    <property type="entry name" value="Sigma70_r2"/>
    <property type="match status" value="1"/>
</dbReference>
<evidence type="ECO:0000256" key="3">
    <source>
        <dbReference type="ARBA" id="ARBA00023082"/>
    </source>
</evidence>
<dbReference type="PANTHER" id="PTHR43133:SF52">
    <property type="entry name" value="ECF RNA POLYMERASE SIGMA FACTOR SIGL"/>
    <property type="match status" value="1"/>
</dbReference>
<dbReference type="PANTHER" id="PTHR43133">
    <property type="entry name" value="RNA POLYMERASE ECF-TYPE SIGMA FACTO"/>
    <property type="match status" value="1"/>
</dbReference>
<organism evidence="8 9">
    <name type="scientific">Rhodocytophaga rosea</name>
    <dbReference type="NCBI Taxonomy" id="2704465"/>
    <lineage>
        <taxon>Bacteria</taxon>
        <taxon>Pseudomonadati</taxon>
        <taxon>Bacteroidota</taxon>
        <taxon>Cytophagia</taxon>
        <taxon>Cytophagales</taxon>
        <taxon>Rhodocytophagaceae</taxon>
        <taxon>Rhodocytophaga</taxon>
    </lineage>
</organism>
<sequence length="184" mass="21808">MLEVKAGQLDKLGILFERHSKSLFGFFYRMTGDKEISQDLVQNVFFRMLKYRHTFTAEGKFITWMYHLARNVSADYFKKSKKFSFSKNLDLWANRLSDPSTREEDFGKEQEIALLQQAMDRLPADKREVLVLSRYQELKYQEIAKVLNCTEGNVKVKVHRAFQELRNIFMKLTQERKYEAGGKK</sequence>
<evidence type="ECO:0000256" key="2">
    <source>
        <dbReference type="ARBA" id="ARBA00023015"/>
    </source>
</evidence>
<dbReference type="InterPro" id="IPR014284">
    <property type="entry name" value="RNA_pol_sigma-70_dom"/>
</dbReference>
<dbReference type="SUPFAM" id="SSF88946">
    <property type="entry name" value="Sigma2 domain of RNA polymerase sigma factors"/>
    <property type="match status" value="1"/>
</dbReference>
<dbReference type="EMBL" id="CP048222">
    <property type="protein sequence ID" value="QHT72005.1"/>
    <property type="molecule type" value="Genomic_DNA"/>
</dbReference>
<dbReference type="Proteomes" id="UP000480178">
    <property type="component" value="Chromosome"/>
</dbReference>
<evidence type="ECO:0000259" key="7">
    <source>
        <dbReference type="Pfam" id="PF08281"/>
    </source>
</evidence>
<feature type="domain" description="RNA polymerase sigma-70 region 2" evidence="6">
    <location>
        <begin position="15"/>
        <end position="82"/>
    </location>
</feature>
<protein>
    <submittedName>
        <fullName evidence="8">RNA polymerase sigma factor</fullName>
    </submittedName>
</protein>
<comment type="similarity">
    <text evidence="1">Belongs to the sigma-70 factor family. ECF subfamily.</text>
</comment>
<evidence type="ECO:0000256" key="5">
    <source>
        <dbReference type="ARBA" id="ARBA00023163"/>
    </source>
</evidence>
<dbReference type="InterPro" id="IPR013249">
    <property type="entry name" value="RNA_pol_sigma70_r4_t2"/>
</dbReference>
<keyword evidence="2" id="KW-0805">Transcription regulation</keyword>
<dbReference type="Pfam" id="PF08281">
    <property type="entry name" value="Sigma70_r4_2"/>
    <property type="match status" value="1"/>
</dbReference>
<dbReference type="GO" id="GO:0006352">
    <property type="term" value="P:DNA-templated transcription initiation"/>
    <property type="evidence" value="ECO:0007669"/>
    <property type="project" value="InterPro"/>
</dbReference>
<dbReference type="InterPro" id="IPR007627">
    <property type="entry name" value="RNA_pol_sigma70_r2"/>
</dbReference>
<dbReference type="SUPFAM" id="SSF88659">
    <property type="entry name" value="Sigma3 and sigma4 domains of RNA polymerase sigma factors"/>
    <property type="match status" value="1"/>
</dbReference>
<keyword evidence="9" id="KW-1185">Reference proteome</keyword>
<keyword evidence="5" id="KW-0804">Transcription</keyword>
<evidence type="ECO:0000256" key="4">
    <source>
        <dbReference type="ARBA" id="ARBA00023125"/>
    </source>
</evidence>